<dbReference type="EMBL" id="CAJOAZ010001046">
    <property type="protein sequence ID" value="CAF3755400.1"/>
    <property type="molecule type" value="Genomic_DNA"/>
</dbReference>
<dbReference type="GO" id="GO:0005930">
    <property type="term" value="C:axoneme"/>
    <property type="evidence" value="ECO:0007669"/>
    <property type="project" value="InterPro"/>
</dbReference>
<evidence type="ECO:0000313" key="6">
    <source>
        <dbReference type="EMBL" id="CAF3755400.1"/>
    </source>
</evidence>
<evidence type="ECO:0000256" key="2">
    <source>
        <dbReference type="ARBA" id="ARBA00016725"/>
    </source>
</evidence>
<dbReference type="InterPro" id="IPR033290">
    <property type="entry name" value="CCDC39"/>
</dbReference>
<dbReference type="AlphaFoldDB" id="A0A818YNM1"/>
<comment type="similarity">
    <text evidence="1">Belongs to the CCDC39 family.</text>
</comment>
<evidence type="ECO:0000313" key="7">
    <source>
        <dbReference type="Proteomes" id="UP000663844"/>
    </source>
</evidence>
<evidence type="ECO:0000256" key="5">
    <source>
        <dbReference type="SAM" id="Coils"/>
    </source>
</evidence>
<feature type="non-terminal residue" evidence="6">
    <location>
        <position position="402"/>
    </location>
</feature>
<dbReference type="GO" id="GO:0036159">
    <property type="term" value="P:inner dynein arm assembly"/>
    <property type="evidence" value="ECO:0007669"/>
    <property type="project" value="InterPro"/>
</dbReference>
<sequence>LNEEIRLIKRDFDQLIEEKNELNEKFLQFDLYTNLSDKMISKLNDEKEDYLVETNLLNVELKRLKNLLHNSSEVNCSLKQHKIEIQKAIKERRMEVQANSQLFRLRLNDERTKKATISTELAMRITKITKLKHRYESFAIILNTDKSDEDNILAQAQYVIKSAQMKEDLLKQGDQLEALVIKAENELRALENTVQILKWNNMDVKKACDKLNKSSPEICEMEKLEEHLRAITEQVRIRRKILKDFTDKNNSTSQSDLAYEIEQLNLTNTNKCHIQNKLEKEIEQYHTKIARADQLIKRYRQSFEDIQQDIFDIDIRLQRETNKKIEQQLVSLCLTIGDNNLINAFEQLTADQGFKITIKPLSSQLKFENKSSSSSSLSNNNFTPNIVNISIDSSSKSSNKSA</sequence>
<dbReference type="GO" id="GO:0060287">
    <property type="term" value="P:epithelial cilium movement involved in determination of left/right asymmetry"/>
    <property type="evidence" value="ECO:0007669"/>
    <property type="project" value="TreeGrafter"/>
</dbReference>
<dbReference type="Proteomes" id="UP000663844">
    <property type="component" value="Unassembled WGS sequence"/>
</dbReference>
<accession>A0A818YNM1</accession>
<gene>
    <name evidence="6" type="ORF">OXD698_LOCUS15701</name>
</gene>
<keyword evidence="3 5" id="KW-0175">Coiled coil</keyword>
<feature type="coiled-coil region" evidence="5">
    <location>
        <begin position="166"/>
        <end position="200"/>
    </location>
</feature>
<protein>
    <recommendedName>
        <fullName evidence="2">Coiled-coil domain-containing protein 39</fullName>
    </recommendedName>
</protein>
<proteinExistence type="inferred from homology"/>
<reference evidence="6" key="1">
    <citation type="submission" date="2021-02" db="EMBL/GenBank/DDBJ databases">
        <authorList>
            <person name="Nowell W R."/>
        </authorList>
    </citation>
    <scope>NUCLEOTIDE SEQUENCE</scope>
</reference>
<name>A0A818YNM1_9BILA</name>
<dbReference type="Pfam" id="PF24161">
    <property type="entry name" value="CCDC39"/>
    <property type="match status" value="1"/>
</dbReference>
<evidence type="ECO:0000256" key="3">
    <source>
        <dbReference type="ARBA" id="ARBA00023054"/>
    </source>
</evidence>
<feature type="coiled-coil region" evidence="5">
    <location>
        <begin position="275"/>
        <end position="309"/>
    </location>
</feature>
<comment type="function">
    <text evidence="4">Required for assembly of dynein regulatory complex (DRC) and inner dynein arm (IDA) complexes, which are responsible for ciliary beat regulation, thereby playing a central role in motility in cilia and flagella. Probably acts together with CCDC40 to form a molecular ruler that determines the 96 nanometer (nm) repeat length and arrangements of components in cilia and flagella. Not required for outer dynein arm complexes assembly.</text>
</comment>
<evidence type="ECO:0000256" key="4">
    <source>
        <dbReference type="ARBA" id="ARBA00045182"/>
    </source>
</evidence>
<dbReference type="PANTHER" id="PTHR18962">
    <property type="entry name" value="COILED-COIL DOMAIN-CONTAINING PROTEIN 39"/>
    <property type="match status" value="1"/>
</dbReference>
<dbReference type="GO" id="GO:0005576">
    <property type="term" value="C:extracellular region"/>
    <property type="evidence" value="ECO:0007669"/>
    <property type="project" value="GOC"/>
</dbReference>
<dbReference type="GO" id="GO:0060285">
    <property type="term" value="P:cilium-dependent cell motility"/>
    <property type="evidence" value="ECO:0007669"/>
    <property type="project" value="TreeGrafter"/>
</dbReference>
<dbReference type="PANTHER" id="PTHR18962:SF0">
    <property type="entry name" value="COILED-COIL DOMAIN-CONTAINING PROTEIN 39"/>
    <property type="match status" value="1"/>
</dbReference>
<organism evidence="6 7">
    <name type="scientific">Adineta steineri</name>
    <dbReference type="NCBI Taxonomy" id="433720"/>
    <lineage>
        <taxon>Eukaryota</taxon>
        <taxon>Metazoa</taxon>
        <taxon>Spiralia</taxon>
        <taxon>Gnathifera</taxon>
        <taxon>Rotifera</taxon>
        <taxon>Eurotatoria</taxon>
        <taxon>Bdelloidea</taxon>
        <taxon>Adinetida</taxon>
        <taxon>Adinetidae</taxon>
        <taxon>Adineta</taxon>
    </lineage>
</organism>
<comment type="caution">
    <text evidence="6">The sequence shown here is derived from an EMBL/GenBank/DDBJ whole genome shotgun (WGS) entry which is preliminary data.</text>
</comment>
<evidence type="ECO:0000256" key="1">
    <source>
        <dbReference type="ARBA" id="ARBA00005805"/>
    </source>
</evidence>